<dbReference type="SUPFAM" id="SSF51445">
    <property type="entry name" value="(Trans)glycosidases"/>
    <property type="match status" value="1"/>
</dbReference>
<dbReference type="InterPro" id="IPR006047">
    <property type="entry name" value="GH13_cat_dom"/>
</dbReference>
<dbReference type="Gene3D" id="3.20.20.80">
    <property type="entry name" value="Glycosidases"/>
    <property type="match status" value="2"/>
</dbReference>
<dbReference type="PANTHER" id="PTHR10357">
    <property type="entry name" value="ALPHA-AMYLASE FAMILY MEMBER"/>
    <property type="match status" value="1"/>
</dbReference>
<dbReference type="Gene3D" id="3.30.1590.10">
    <property type="entry name" value="Maltooligosyl trehalose synthase, domain 2"/>
    <property type="match status" value="1"/>
</dbReference>
<dbReference type="Gene3D" id="1.10.10.470">
    <property type="entry name" value="Maltooligosyl trehalose synthase, domain 4"/>
    <property type="match status" value="1"/>
</dbReference>
<keyword evidence="3" id="KW-1185">Reference proteome</keyword>
<dbReference type="EMBL" id="JARGEQ010000008">
    <property type="protein sequence ID" value="MDF1585095.1"/>
    <property type="molecule type" value="Genomic_DNA"/>
</dbReference>
<dbReference type="NCBIfam" id="TIGR02401">
    <property type="entry name" value="trehalose_TreY"/>
    <property type="match status" value="1"/>
</dbReference>
<dbReference type="GO" id="GO:0030980">
    <property type="term" value="P:alpha-glucan catabolic process"/>
    <property type="evidence" value="ECO:0007669"/>
    <property type="project" value="TreeGrafter"/>
</dbReference>
<reference evidence="2 3" key="1">
    <citation type="submission" date="2023-03" db="EMBL/GenBank/DDBJ databases">
        <title>YIM 152171 draft genome.</title>
        <authorList>
            <person name="Yang Z."/>
        </authorList>
    </citation>
    <scope>NUCLEOTIDE SEQUENCE [LARGE SCALE GENOMIC DNA]</scope>
    <source>
        <strain evidence="2 3">YIM 152171</strain>
    </source>
</reference>
<gene>
    <name evidence="2" type="primary">treY</name>
    <name evidence="2" type="ORF">PZ740_01695</name>
</gene>
<dbReference type="Proteomes" id="UP001301140">
    <property type="component" value="Unassembled WGS sequence"/>
</dbReference>
<evidence type="ECO:0000313" key="3">
    <source>
        <dbReference type="Proteomes" id="UP001301140"/>
    </source>
</evidence>
<dbReference type="PANTHER" id="PTHR10357:SF216">
    <property type="entry name" value="MALTOOLIGOSYL TREHALOSE SYNTHASE-RELATED"/>
    <property type="match status" value="1"/>
</dbReference>
<proteinExistence type="predicted"/>
<dbReference type="InterPro" id="IPR013797">
    <property type="entry name" value="Maltooligo_trehalose_synth_4"/>
</dbReference>
<name>A0AAP3UZN5_9PROT</name>
<comment type="caution">
    <text evidence="2">The sequence shown here is derived from an EMBL/GenBank/DDBJ whole genome shotgun (WGS) entry which is preliminary data.</text>
</comment>
<dbReference type="RefSeq" id="WP_327787506.1">
    <property type="nucleotide sequence ID" value="NZ_JARGEQ010000008.1"/>
</dbReference>
<evidence type="ECO:0000259" key="1">
    <source>
        <dbReference type="SMART" id="SM00642"/>
    </source>
</evidence>
<dbReference type="CDD" id="cd11336">
    <property type="entry name" value="AmyAc_MTSase"/>
    <property type="match status" value="1"/>
</dbReference>
<protein>
    <submittedName>
        <fullName evidence="2">Malto-oligosyltrehalose synthase</fullName>
    </submittedName>
</protein>
<sequence length="870" mass="95139">MSPTPRATYRLQFREGMDFRKAAGLVPYLAELGISHLYASPITTARNGSTHGYDAADLTELDPALGGEEEFLVLSDRLREHGIGLLLDFVPNHMGIAPENRWWWSVLAQGPQSPFAGHFDIDWQRYPGPRGGRVLLPVLGEPYGSILEKGELRLHLAEHSGTVELRYHEQRFPIATATLEKIDPALPALLERGAAEEVQRALDDASAPGRLHPILELQHYRLAHWRMAGYALNYRRFFDINELIGLRIEDPAVFEACHPLVLRLIREGRLDGLRLDHVDGLGDPGEYLERLQAACREAAGTDQPFWLLVEKILEPGEELPASWPVAGTTGYDYLNEALGVFLDSGGLARLAAACRVFTGVEAGFEEIVANAKRLVLERLFAGELEALTRRAAELLADDKVGRDLPSPLLRHALTDLLVAFPVYRTYVDARGASDADKALLASVAETARAATSLEDATAIDVLARLLEGHQPEHRRLAIRFQQLSGPLMAKALEDTAFYRWHRLAAASEVGGAPAHPSIDTAAFHAANARRQAHAPLGLLASATHDTKRGEDVRARLAVLSEAVDLWTGTAMRWAERNAPLRASLPDGAAPERNAEYLFYQSLVGIWPLDSADPADLAGRLAAYMRKALREAKQRTSWTAPCEAYETAVEGFVRAALDPARSGPFLDEVDTFVRRIAPAAAVNSLAQTLLKLTVPGVPDIYQGTECWDLSLVDPDNRRPVDFAARAAVLRAKEPLTDSLPRWHDGRLKLGLIAKVLAWRRQWPAVLSGGSYLPLAVEGPHAAHLLAFARSDTEGPAAIVVVPRLAFGLLGDEQRPQPPASVWQGTRLVLPAELAGHEGWHDILTGRRHGAGDLAADQLLGSFPVAFLASTS</sequence>
<dbReference type="InterPro" id="IPR017853">
    <property type="entry name" value="GH"/>
</dbReference>
<dbReference type="InterPro" id="IPR012767">
    <property type="entry name" value="Trehalose_TreY"/>
</dbReference>
<dbReference type="SMART" id="SM00642">
    <property type="entry name" value="Aamy"/>
    <property type="match status" value="1"/>
</dbReference>
<accession>A0AAP3UZN5</accession>
<dbReference type="GO" id="GO:0005992">
    <property type="term" value="P:trehalose biosynthetic process"/>
    <property type="evidence" value="ECO:0007669"/>
    <property type="project" value="TreeGrafter"/>
</dbReference>
<organism evidence="2 3">
    <name type="scientific">Marinimicrococcus flavescens</name>
    <dbReference type="NCBI Taxonomy" id="3031815"/>
    <lineage>
        <taxon>Bacteria</taxon>
        <taxon>Pseudomonadati</taxon>
        <taxon>Pseudomonadota</taxon>
        <taxon>Alphaproteobacteria</taxon>
        <taxon>Geminicoccales</taxon>
        <taxon>Geminicoccaceae</taxon>
        <taxon>Marinimicrococcus</taxon>
    </lineage>
</organism>
<dbReference type="GO" id="GO:0047470">
    <property type="term" value="F:(1,4)-alpha-D-glucan 1-alpha-D-glucosylmutase activity"/>
    <property type="evidence" value="ECO:0007669"/>
    <property type="project" value="TreeGrafter"/>
</dbReference>
<dbReference type="Pfam" id="PF00128">
    <property type="entry name" value="Alpha-amylase"/>
    <property type="match status" value="1"/>
</dbReference>
<evidence type="ECO:0000313" key="2">
    <source>
        <dbReference type="EMBL" id="MDF1585095.1"/>
    </source>
</evidence>
<dbReference type="AlphaFoldDB" id="A0AAP3UZN5"/>
<feature type="domain" description="Glycosyl hydrolase family 13 catalytic" evidence="1">
    <location>
        <begin position="6"/>
        <end position="731"/>
    </location>
</feature>